<dbReference type="InterPro" id="IPR003390">
    <property type="entry name" value="DNA_integrity_scan_DisA_N"/>
</dbReference>
<keyword evidence="3" id="KW-0548">Nucleotidyltransferase</keyword>
<dbReference type="EMBL" id="CP003914">
    <property type="protein sequence ID" value="AFX74405.1"/>
    <property type="molecule type" value="Genomic_DNA"/>
</dbReference>
<evidence type="ECO:0000256" key="1">
    <source>
        <dbReference type="ARBA" id="ARBA00000877"/>
    </source>
</evidence>
<evidence type="ECO:0000256" key="6">
    <source>
        <dbReference type="SAM" id="Phobius"/>
    </source>
</evidence>
<dbReference type="Pfam" id="PF02457">
    <property type="entry name" value="DAC"/>
    <property type="match status" value="1"/>
</dbReference>
<organism evidence="8 9">
    <name type="scientific">Mesomycoplasma hyorhinis SK76</name>
    <dbReference type="NCBI Taxonomy" id="1118964"/>
    <lineage>
        <taxon>Bacteria</taxon>
        <taxon>Bacillati</taxon>
        <taxon>Mycoplasmatota</taxon>
        <taxon>Mycoplasmoidales</taxon>
        <taxon>Metamycoplasmataceae</taxon>
        <taxon>Mesomycoplasma</taxon>
    </lineage>
</organism>
<dbReference type="KEGG" id="mhs:MOS_490"/>
<dbReference type="GO" id="GO:0006171">
    <property type="term" value="P:cAMP biosynthetic process"/>
    <property type="evidence" value="ECO:0007669"/>
    <property type="project" value="InterPro"/>
</dbReference>
<dbReference type="PIRSF" id="PIRSF004793">
    <property type="entry name" value="UCP004793"/>
    <property type="match status" value="1"/>
</dbReference>
<dbReference type="InterPro" id="IPR050338">
    <property type="entry name" value="DisA"/>
</dbReference>
<evidence type="ECO:0000256" key="4">
    <source>
        <dbReference type="ARBA" id="ARBA00022741"/>
    </source>
</evidence>
<keyword evidence="2" id="KW-0808">Transferase</keyword>
<dbReference type="GO" id="GO:0004016">
    <property type="term" value="F:adenylate cyclase activity"/>
    <property type="evidence" value="ECO:0007669"/>
    <property type="project" value="InterPro"/>
</dbReference>
<evidence type="ECO:0000256" key="5">
    <source>
        <dbReference type="ARBA" id="ARBA00022840"/>
    </source>
</evidence>
<dbReference type="GO" id="GO:0005524">
    <property type="term" value="F:ATP binding"/>
    <property type="evidence" value="ECO:0007669"/>
    <property type="project" value="UniProtKB-KW"/>
</dbReference>
<dbReference type="AlphaFoldDB" id="A0AAI8AN33"/>
<protein>
    <recommendedName>
        <fullName evidence="7">DAC domain-containing protein</fullName>
    </recommendedName>
</protein>
<dbReference type="Gene3D" id="3.40.1700.10">
    <property type="entry name" value="DNA integrity scanning protein, DisA, N-terminal domain"/>
    <property type="match status" value="1"/>
</dbReference>
<dbReference type="PANTHER" id="PTHR34185:SF1">
    <property type="entry name" value="DIADENYLATE CYCLASE"/>
    <property type="match status" value="1"/>
</dbReference>
<gene>
    <name evidence="8" type="ORF">MOS_490</name>
</gene>
<proteinExistence type="predicted"/>
<dbReference type="GeneID" id="93248595"/>
<dbReference type="PANTHER" id="PTHR34185">
    <property type="entry name" value="DIADENYLATE CYCLASE"/>
    <property type="match status" value="1"/>
</dbReference>
<dbReference type="RefSeq" id="WP_015084191.1">
    <property type="nucleotide sequence ID" value="NC_019552.1"/>
</dbReference>
<keyword evidence="4" id="KW-0547">Nucleotide-binding</keyword>
<keyword evidence="5" id="KW-0067">ATP-binding</keyword>
<keyword evidence="6" id="KW-1133">Transmembrane helix</keyword>
<keyword evidence="6" id="KW-0812">Transmembrane</keyword>
<comment type="catalytic activity">
    <reaction evidence="1">
        <text>2 ATP = 3',3'-c-di-AMP + 2 diphosphate</text>
        <dbReference type="Rhea" id="RHEA:35655"/>
        <dbReference type="ChEBI" id="CHEBI:30616"/>
        <dbReference type="ChEBI" id="CHEBI:33019"/>
        <dbReference type="ChEBI" id="CHEBI:71500"/>
        <dbReference type="EC" id="2.7.7.85"/>
    </reaction>
</comment>
<dbReference type="InterPro" id="IPR036888">
    <property type="entry name" value="DNA_integrity_DisA_N_sf"/>
</dbReference>
<sequence length="197" mass="21915">MSQNYEIAILTLLIIFFLLFVAKQLFFLVKKLPSKSTKFAELSSSTQKRLVHEITTAVKYLSATNTGAIITIENKVAIDNLRTDGIKIDANISSSLILAIFNKQSPLHDGAIVIRDNKIIYASTFFKLTQKSVLSKYGSRHRAALGISEQSDSTTIIVSEERGEIGISQKGKIEPVSFENFSRKLEAILKNHNIVNI</sequence>
<reference evidence="8 9" key="1">
    <citation type="journal article" date="2013" name="Genome Announc.">
        <title>Complete Genome Sequence of Mycoplasma hyorhinis Strain SK76.</title>
        <authorList>
            <person name="Goodison S."/>
            <person name="Urquidi V."/>
            <person name="Kumar D."/>
            <person name="Reyes L."/>
            <person name="Rosser C.J."/>
        </authorList>
    </citation>
    <scope>NUCLEOTIDE SEQUENCE [LARGE SCALE GENOMIC DNA]</scope>
    <source>
        <strain evidence="8 9">SK76</strain>
    </source>
</reference>
<evidence type="ECO:0000256" key="2">
    <source>
        <dbReference type="ARBA" id="ARBA00022679"/>
    </source>
</evidence>
<dbReference type="InterPro" id="IPR014046">
    <property type="entry name" value="C-di-AMP_synthase"/>
</dbReference>
<keyword evidence="6" id="KW-0472">Membrane</keyword>
<feature type="domain" description="DAC" evidence="7">
    <location>
        <begin position="32"/>
        <end position="180"/>
    </location>
</feature>
<evidence type="ECO:0000313" key="9">
    <source>
        <dbReference type="Proteomes" id="UP000009399"/>
    </source>
</evidence>
<feature type="transmembrane region" description="Helical" evidence="6">
    <location>
        <begin position="6"/>
        <end position="29"/>
    </location>
</feature>
<evidence type="ECO:0000256" key="3">
    <source>
        <dbReference type="ARBA" id="ARBA00022695"/>
    </source>
</evidence>
<dbReference type="SUPFAM" id="SSF143597">
    <property type="entry name" value="YojJ-like"/>
    <property type="match status" value="1"/>
</dbReference>
<dbReference type="PROSITE" id="PS51794">
    <property type="entry name" value="DAC"/>
    <property type="match status" value="1"/>
</dbReference>
<evidence type="ECO:0000259" key="7">
    <source>
        <dbReference type="PROSITE" id="PS51794"/>
    </source>
</evidence>
<dbReference type="Proteomes" id="UP000009399">
    <property type="component" value="Chromosome"/>
</dbReference>
<name>A0AAI8AN33_MESHY</name>
<accession>A0AAI8AN33</accession>
<dbReference type="GO" id="GO:0106408">
    <property type="term" value="F:diadenylate cyclase activity"/>
    <property type="evidence" value="ECO:0007669"/>
    <property type="project" value="UniProtKB-EC"/>
</dbReference>
<evidence type="ECO:0000313" key="8">
    <source>
        <dbReference type="EMBL" id="AFX74405.1"/>
    </source>
</evidence>